<dbReference type="PANTHER" id="PTHR10622">
    <property type="entry name" value="HET DOMAIN-CONTAINING PROTEIN"/>
    <property type="match status" value="1"/>
</dbReference>
<keyword evidence="4" id="KW-1185">Reference proteome</keyword>
<sequence length="518" mass="59007">MYQWYTYAEVCYAYLADVTAKEDAYAIVSTFRCSRWFSRGWTLQELIAPAHVEFLAKDWTPIGSKRSLGTLVSTITNIHYTALLRLEPLSEFSVAQRLSWASRRQTTRVEDRAYSLLGIFDINMPLLYGEGERAFRRLQEEIMRRIPDQSLFSWSWSDSYLSFHSLRGQVERGHDRFRYDPNLCGRANTDAHESLLAPSPDLFRHCGRIEAVPHHEVTRQLQLGLDVPTPSYDFTPHGIRTQLPMIPLSLYLGGIGTQAAQLHSLQIDLKTIHIPYPDRIDAPRVVAFRKTHERFHLILPKKTRRALCAQGYSPSLKGGDAARPTIQWLALLHRDKSHSVLIKFQHTLDSDGVTLSLEAYVRLAGPRGLHERPDLWELVSWTDSYPWAQVLDKRAVAVTADSRTLKVTLELHLVSPDHYVPHVEIPHVEIPHVEIPHVEIHDESDIVQPSSDWPRLLTSIGSQSESIGTSCERRTQTKEYWEKGERVEADHLETRGEGGGSTDGKGAGPSWWAVPCDF</sequence>
<protein>
    <recommendedName>
        <fullName evidence="2">DUF8212 domain-containing protein</fullName>
    </recommendedName>
</protein>
<gene>
    <name evidence="3" type="ORF">GSI_08667</name>
</gene>
<evidence type="ECO:0000256" key="1">
    <source>
        <dbReference type="SAM" id="MobiDB-lite"/>
    </source>
</evidence>
<name>A0A2G8S4F5_9APHY</name>
<dbReference type="AlphaFoldDB" id="A0A2G8S4F5"/>
<feature type="compositionally biased region" description="Gly residues" evidence="1">
    <location>
        <begin position="497"/>
        <end position="507"/>
    </location>
</feature>
<dbReference type="Pfam" id="PF26640">
    <property type="entry name" value="DUF8212"/>
    <property type="match status" value="1"/>
</dbReference>
<dbReference type="STRING" id="1077348.A0A2G8S4F5"/>
<dbReference type="OrthoDB" id="2754356at2759"/>
<comment type="caution">
    <text evidence="3">The sequence shown here is derived from an EMBL/GenBank/DDBJ whole genome shotgun (WGS) entry which is preliminary data.</text>
</comment>
<dbReference type="PANTHER" id="PTHR10622:SF10">
    <property type="entry name" value="HET DOMAIN-CONTAINING PROTEIN"/>
    <property type="match status" value="1"/>
</dbReference>
<evidence type="ECO:0000313" key="3">
    <source>
        <dbReference type="EMBL" id="PIL28625.1"/>
    </source>
</evidence>
<proteinExistence type="predicted"/>
<dbReference type="InterPro" id="IPR058525">
    <property type="entry name" value="DUF8212"/>
</dbReference>
<evidence type="ECO:0000259" key="2">
    <source>
        <dbReference type="Pfam" id="PF26640"/>
    </source>
</evidence>
<accession>A0A2G8S4F5</accession>
<evidence type="ECO:0000313" key="4">
    <source>
        <dbReference type="Proteomes" id="UP000230002"/>
    </source>
</evidence>
<feature type="domain" description="DUF8212" evidence="2">
    <location>
        <begin position="133"/>
        <end position="258"/>
    </location>
</feature>
<dbReference type="EMBL" id="AYKW01000023">
    <property type="protein sequence ID" value="PIL28625.1"/>
    <property type="molecule type" value="Genomic_DNA"/>
</dbReference>
<organism evidence="3 4">
    <name type="scientific">Ganoderma sinense ZZ0214-1</name>
    <dbReference type="NCBI Taxonomy" id="1077348"/>
    <lineage>
        <taxon>Eukaryota</taxon>
        <taxon>Fungi</taxon>
        <taxon>Dikarya</taxon>
        <taxon>Basidiomycota</taxon>
        <taxon>Agaricomycotina</taxon>
        <taxon>Agaricomycetes</taxon>
        <taxon>Polyporales</taxon>
        <taxon>Polyporaceae</taxon>
        <taxon>Ganoderma</taxon>
    </lineage>
</organism>
<reference evidence="3 4" key="1">
    <citation type="journal article" date="2015" name="Sci. Rep.">
        <title>Chromosome-level genome map provides insights into diverse defense mechanisms in the medicinal fungus Ganoderma sinense.</title>
        <authorList>
            <person name="Zhu Y."/>
            <person name="Xu J."/>
            <person name="Sun C."/>
            <person name="Zhou S."/>
            <person name="Xu H."/>
            <person name="Nelson D.R."/>
            <person name="Qian J."/>
            <person name="Song J."/>
            <person name="Luo H."/>
            <person name="Xiang L."/>
            <person name="Li Y."/>
            <person name="Xu Z."/>
            <person name="Ji A."/>
            <person name="Wang L."/>
            <person name="Lu S."/>
            <person name="Hayward A."/>
            <person name="Sun W."/>
            <person name="Li X."/>
            <person name="Schwartz D.C."/>
            <person name="Wang Y."/>
            <person name="Chen S."/>
        </authorList>
    </citation>
    <scope>NUCLEOTIDE SEQUENCE [LARGE SCALE GENOMIC DNA]</scope>
    <source>
        <strain evidence="3 4">ZZ0214-1</strain>
    </source>
</reference>
<feature type="region of interest" description="Disordered" evidence="1">
    <location>
        <begin position="488"/>
        <end position="511"/>
    </location>
</feature>
<dbReference type="Proteomes" id="UP000230002">
    <property type="component" value="Unassembled WGS sequence"/>
</dbReference>